<organism evidence="6 7">
    <name type="scientific">Leucothrix arctica</name>
    <dbReference type="NCBI Taxonomy" id="1481894"/>
    <lineage>
        <taxon>Bacteria</taxon>
        <taxon>Pseudomonadati</taxon>
        <taxon>Pseudomonadota</taxon>
        <taxon>Gammaproteobacteria</taxon>
        <taxon>Thiotrichales</taxon>
        <taxon>Thiotrichaceae</taxon>
        <taxon>Leucothrix</taxon>
    </lineage>
</organism>
<dbReference type="AlphaFoldDB" id="A0A317C8N4"/>
<dbReference type="GO" id="GO:0097367">
    <property type="term" value="F:carbohydrate derivative binding"/>
    <property type="evidence" value="ECO:0007669"/>
    <property type="project" value="InterPro"/>
</dbReference>
<reference evidence="6 7" key="1">
    <citation type="submission" date="2018-05" db="EMBL/GenBank/DDBJ databases">
        <title>Leucothrix arctica sp. nov., isolated from Arctic seawater.</title>
        <authorList>
            <person name="Choi A."/>
            <person name="Baek K."/>
        </authorList>
    </citation>
    <scope>NUCLEOTIDE SEQUENCE [LARGE SCALE GENOMIC DNA]</scope>
    <source>
        <strain evidence="6 7">IMCC9719</strain>
    </source>
</reference>
<keyword evidence="1" id="KW-0805">Transcription regulation</keyword>
<dbReference type="PANTHER" id="PTHR30514">
    <property type="entry name" value="GLUCOKINASE"/>
    <property type="match status" value="1"/>
</dbReference>
<dbReference type="EMBL" id="QGKL01000038">
    <property type="protein sequence ID" value="PWQ94858.1"/>
    <property type="molecule type" value="Genomic_DNA"/>
</dbReference>
<dbReference type="Gene3D" id="3.40.50.10490">
    <property type="entry name" value="Glucose-6-phosphate isomerase like protein, domain 1"/>
    <property type="match status" value="1"/>
</dbReference>
<dbReference type="Gene3D" id="1.10.10.10">
    <property type="entry name" value="Winged helix-like DNA-binding domain superfamily/Winged helix DNA-binding domain"/>
    <property type="match status" value="1"/>
</dbReference>
<proteinExistence type="predicted"/>
<dbReference type="InterPro" id="IPR047640">
    <property type="entry name" value="RpiR-like"/>
</dbReference>
<dbReference type="InterPro" id="IPR009057">
    <property type="entry name" value="Homeodomain-like_sf"/>
</dbReference>
<dbReference type="GO" id="GO:1901135">
    <property type="term" value="P:carbohydrate derivative metabolic process"/>
    <property type="evidence" value="ECO:0007669"/>
    <property type="project" value="InterPro"/>
</dbReference>
<evidence type="ECO:0000256" key="2">
    <source>
        <dbReference type="ARBA" id="ARBA00023125"/>
    </source>
</evidence>
<dbReference type="GO" id="GO:0003677">
    <property type="term" value="F:DNA binding"/>
    <property type="evidence" value="ECO:0007669"/>
    <property type="project" value="UniProtKB-KW"/>
</dbReference>
<evidence type="ECO:0000259" key="4">
    <source>
        <dbReference type="PROSITE" id="PS51071"/>
    </source>
</evidence>
<evidence type="ECO:0000256" key="3">
    <source>
        <dbReference type="ARBA" id="ARBA00023163"/>
    </source>
</evidence>
<dbReference type="SUPFAM" id="SSF53697">
    <property type="entry name" value="SIS domain"/>
    <property type="match status" value="1"/>
</dbReference>
<evidence type="ECO:0000313" key="6">
    <source>
        <dbReference type="EMBL" id="PWQ94858.1"/>
    </source>
</evidence>
<dbReference type="CDD" id="cd05013">
    <property type="entry name" value="SIS_RpiR"/>
    <property type="match status" value="1"/>
</dbReference>
<dbReference type="PANTHER" id="PTHR30514:SF1">
    <property type="entry name" value="HTH-TYPE TRANSCRIPTIONAL REGULATOR HEXR-RELATED"/>
    <property type="match status" value="1"/>
</dbReference>
<dbReference type="Pfam" id="PF01418">
    <property type="entry name" value="HTH_6"/>
    <property type="match status" value="1"/>
</dbReference>
<dbReference type="InterPro" id="IPR035472">
    <property type="entry name" value="RpiR-like_SIS"/>
</dbReference>
<dbReference type="GO" id="GO:0003700">
    <property type="term" value="F:DNA-binding transcription factor activity"/>
    <property type="evidence" value="ECO:0007669"/>
    <property type="project" value="InterPro"/>
</dbReference>
<dbReference type="InterPro" id="IPR000281">
    <property type="entry name" value="HTH_RpiR"/>
</dbReference>
<dbReference type="RefSeq" id="WP_109824061.1">
    <property type="nucleotide sequence ID" value="NZ_QGKL01000038.1"/>
</dbReference>
<evidence type="ECO:0000313" key="7">
    <source>
        <dbReference type="Proteomes" id="UP000245506"/>
    </source>
</evidence>
<dbReference type="InterPro" id="IPR036388">
    <property type="entry name" value="WH-like_DNA-bd_sf"/>
</dbReference>
<dbReference type="SUPFAM" id="SSF46689">
    <property type="entry name" value="Homeodomain-like"/>
    <property type="match status" value="1"/>
</dbReference>
<feature type="domain" description="SIS" evidence="5">
    <location>
        <begin position="124"/>
        <end position="263"/>
    </location>
</feature>
<dbReference type="InterPro" id="IPR001347">
    <property type="entry name" value="SIS_dom"/>
</dbReference>
<evidence type="ECO:0000259" key="5">
    <source>
        <dbReference type="PROSITE" id="PS51464"/>
    </source>
</evidence>
<gene>
    <name evidence="6" type="ORF">DKT75_13985</name>
</gene>
<protein>
    <submittedName>
        <fullName evidence="6">Transcriptional regulator</fullName>
    </submittedName>
</protein>
<sequence length="284" mass="30638">MSNTSMLSHIETSLSTLSKSERKVAEYVLDNAKSIIDQNIAQISSAISVSEPTIIRFCRRLGFTGYKDFKLKLAQTMSQPNHHLLSDISEDDTPLNIGQKIIDRAISSLSQTRSTLNGDNLNEAVIALRKASRIEFYGQGGSGIVASDAQQKFFRLGTPTVAYSDPYIHSVSATLLDSECVVVAVSRSGTSKDLLKSILLAKQAGATTIAITASGSALAKASDITLHIDVKEDSDYYAPIKSRMSQLVILDTLAIAVALEDEETLTKKLLTANLALSDKHVTSD</sequence>
<dbReference type="OrthoDB" id="257751at2"/>
<dbReference type="PROSITE" id="PS51464">
    <property type="entry name" value="SIS"/>
    <property type="match status" value="1"/>
</dbReference>
<keyword evidence="2" id="KW-0238">DNA-binding</keyword>
<keyword evidence="3" id="KW-0804">Transcription</keyword>
<dbReference type="InterPro" id="IPR046348">
    <property type="entry name" value="SIS_dom_sf"/>
</dbReference>
<dbReference type="PROSITE" id="PS51071">
    <property type="entry name" value="HTH_RPIR"/>
    <property type="match status" value="1"/>
</dbReference>
<name>A0A317C8N4_9GAMM</name>
<evidence type="ECO:0000256" key="1">
    <source>
        <dbReference type="ARBA" id="ARBA00023015"/>
    </source>
</evidence>
<keyword evidence="7" id="KW-1185">Reference proteome</keyword>
<dbReference type="Pfam" id="PF01380">
    <property type="entry name" value="SIS"/>
    <property type="match status" value="1"/>
</dbReference>
<comment type="caution">
    <text evidence="6">The sequence shown here is derived from an EMBL/GenBank/DDBJ whole genome shotgun (WGS) entry which is preliminary data.</text>
</comment>
<accession>A0A317C8N4</accession>
<feature type="domain" description="HTH rpiR-type" evidence="4">
    <location>
        <begin position="4"/>
        <end position="80"/>
    </location>
</feature>
<dbReference type="Proteomes" id="UP000245506">
    <property type="component" value="Unassembled WGS sequence"/>
</dbReference>